<feature type="region of interest" description="Disordered" evidence="1">
    <location>
        <begin position="436"/>
        <end position="471"/>
    </location>
</feature>
<dbReference type="OrthoDB" id="6499973at2759"/>
<dbReference type="Proteomes" id="UP000054359">
    <property type="component" value="Unassembled WGS sequence"/>
</dbReference>
<organism evidence="3 4">
    <name type="scientific">Stegodyphus mimosarum</name>
    <name type="common">African social velvet spider</name>
    <dbReference type="NCBI Taxonomy" id="407821"/>
    <lineage>
        <taxon>Eukaryota</taxon>
        <taxon>Metazoa</taxon>
        <taxon>Ecdysozoa</taxon>
        <taxon>Arthropoda</taxon>
        <taxon>Chelicerata</taxon>
        <taxon>Arachnida</taxon>
        <taxon>Araneae</taxon>
        <taxon>Araneomorphae</taxon>
        <taxon>Entelegynae</taxon>
        <taxon>Eresoidea</taxon>
        <taxon>Eresidae</taxon>
        <taxon>Stegodyphus</taxon>
    </lineage>
</organism>
<dbReference type="Gene3D" id="1.20.1250.20">
    <property type="entry name" value="MFS general substrate transporter like domains"/>
    <property type="match status" value="1"/>
</dbReference>
<sequence>MVGQYFKKKRELVEIFVISSTGIGMAVVPLLVAHAVSNLGWRLGLQAITGMMSLTFILGIFYRPASLYHPQRRAILHLKGLQKRSKAKDKNAQKEKPPFFDFAVLKSRTVQILISGSAVSAFGINAPVMLLMHLGKEEGLENSALLLLQAYLGMASCLGSTALGFIVVKNSMQCLIAKQYLTQASIFIMGGAILAFISLKEYSGYVLFMWVYGFFYGGYHYSLKIFTFEKVRARNFSRAWGFIQCSQAIPMLIGLPLTGYLNSVQGERTGFYFASACLFTGGLVLFLIDVHKRNVKRQKSNTMNSSYDPTEGEQMENRAYYSRRVSLQDLANARMLAKQKLVNEIIHKQELTCISEEVIMDNFLDDYVDDCITSCNKEEKYLMLSEFENNLINTQESSSVSQEVRKLAKERKFSTVTPPLVEHCPNCLRVVPIEGSTPCESVPKKTHVSRSSAKKQTASKKKEDKTTISTD</sequence>
<proteinExistence type="predicted"/>
<feature type="transmembrane region" description="Helical" evidence="2">
    <location>
        <begin position="43"/>
        <end position="62"/>
    </location>
</feature>
<feature type="transmembrane region" description="Helical" evidence="2">
    <location>
        <begin position="12"/>
        <end position="37"/>
    </location>
</feature>
<feature type="compositionally biased region" description="Basic and acidic residues" evidence="1">
    <location>
        <begin position="460"/>
        <end position="471"/>
    </location>
</feature>
<dbReference type="EMBL" id="KK116133">
    <property type="protein sequence ID" value="KFM66926.1"/>
    <property type="molecule type" value="Genomic_DNA"/>
</dbReference>
<feature type="transmembrane region" description="Helical" evidence="2">
    <location>
        <begin position="146"/>
        <end position="168"/>
    </location>
</feature>
<dbReference type="STRING" id="407821.A0A087TP87"/>
<feature type="transmembrane region" description="Helical" evidence="2">
    <location>
        <begin position="205"/>
        <end position="227"/>
    </location>
</feature>
<name>A0A087TP87_STEMI</name>
<feature type="transmembrane region" description="Helical" evidence="2">
    <location>
        <begin position="112"/>
        <end position="134"/>
    </location>
</feature>
<dbReference type="PANTHER" id="PTHR11360">
    <property type="entry name" value="MONOCARBOXYLATE TRANSPORTER"/>
    <property type="match status" value="1"/>
</dbReference>
<dbReference type="SUPFAM" id="SSF103473">
    <property type="entry name" value="MFS general substrate transporter"/>
    <property type="match status" value="1"/>
</dbReference>
<feature type="transmembrane region" description="Helical" evidence="2">
    <location>
        <begin position="180"/>
        <end position="199"/>
    </location>
</feature>
<evidence type="ECO:0000313" key="4">
    <source>
        <dbReference type="Proteomes" id="UP000054359"/>
    </source>
</evidence>
<dbReference type="InterPro" id="IPR036259">
    <property type="entry name" value="MFS_trans_sf"/>
</dbReference>
<accession>A0A087TP87</accession>
<dbReference type="AlphaFoldDB" id="A0A087TP87"/>
<dbReference type="Pfam" id="PF07690">
    <property type="entry name" value="MFS_1"/>
    <property type="match status" value="1"/>
</dbReference>
<protein>
    <submittedName>
        <fullName evidence="3">Monocarboxylate transporter 8</fullName>
    </submittedName>
</protein>
<gene>
    <name evidence="3" type="ORF">X975_23665</name>
</gene>
<evidence type="ECO:0000256" key="1">
    <source>
        <dbReference type="SAM" id="MobiDB-lite"/>
    </source>
</evidence>
<keyword evidence="2" id="KW-0812">Transmembrane</keyword>
<feature type="transmembrane region" description="Helical" evidence="2">
    <location>
        <begin position="270"/>
        <end position="290"/>
    </location>
</feature>
<evidence type="ECO:0000256" key="2">
    <source>
        <dbReference type="SAM" id="Phobius"/>
    </source>
</evidence>
<keyword evidence="4" id="KW-1185">Reference proteome</keyword>
<reference evidence="3 4" key="1">
    <citation type="submission" date="2013-11" db="EMBL/GenBank/DDBJ databases">
        <title>Genome sequencing of Stegodyphus mimosarum.</title>
        <authorList>
            <person name="Bechsgaard J."/>
        </authorList>
    </citation>
    <scope>NUCLEOTIDE SEQUENCE [LARGE SCALE GENOMIC DNA]</scope>
</reference>
<feature type="transmembrane region" description="Helical" evidence="2">
    <location>
        <begin position="239"/>
        <end position="258"/>
    </location>
</feature>
<evidence type="ECO:0000313" key="3">
    <source>
        <dbReference type="EMBL" id="KFM66926.1"/>
    </source>
</evidence>
<dbReference type="InterPro" id="IPR050327">
    <property type="entry name" value="Proton-linked_MCT"/>
</dbReference>
<keyword evidence="2" id="KW-0472">Membrane</keyword>
<dbReference type="GO" id="GO:0022857">
    <property type="term" value="F:transmembrane transporter activity"/>
    <property type="evidence" value="ECO:0007669"/>
    <property type="project" value="InterPro"/>
</dbReference>
<dbReference type="OMA" id="CTIRQHY"/>
<keyword evidence="2" id="KW-1133">Transmembrane helix</keyword>
<feature type="non-terminal residue" evidence="3">
    <location>
        <position position="471"/>
    </location>
</feature>
<dbReference type="InterPro" id="IPR011701">
    <property type="entry name" value="MFS"/>
</dbReference>
<dbReference type="PANTHER" id="PTHR11360:SF251">
    <property type="entry name" value="MAJOR FACILITATOR SUPERFAMILY (MFS) PROFILE DOMAIN-CONTAINING PROTEIN"/>
    <property type="match status" value="1"/>
</dbReference>